<dbReference type="Proteomes" id="UP000604898">
    <property type="component" value="Unassembled WGS sequence"/>
</dbReference>
<evidence type="ECO:0000313" key="2">
    <source>
        <dbReference type="EMBL" id="MBL4915355.1"/>
    </source>
</evidence>
<keyword evidence="1" id="KW-0472">Membrane</keyword>
<keyword evidence="3" id="KW-1185">Reference proteome</keyword>
<dbReference type="SUPFAM" id="SSF54523">
    <property type="entry name" value="Pili subunits"/>
    <property type="match status" value="1"/>
</dbReference>
<proteinExistence type="predicted"/>
<accession>A0ABS1T458</accession>
<organism evidence="2 3">
    <name type="scientific">Shewanella schlegeliana</name>
    <dbReference type="NCBI Taxonomy" id="190308"/>
    <lineage>
        <taxon>Bacteria</taxon>
        <taxon>Pseudomonadati</taxon>
        <taxon>Pseudomonadota</taxon>
        <taxon>Gammaproteobacteria</taxon>
        <taxon>Alteromonadales</taxon>
        <taxon>Shewanellaceae</taxon>
        <taxon>Shewanella</taxon>
    </lineage>
</organism>
<keyword evidence="1" id="KW-1133">Transmembrane helix</keyword>
<dbReference type="EMBL" id="JAESVD010000015">
    <property type="protein sequence ID" value="MBL4915355.1"/>
    <property type="molecule type" value="Genomic_DNA"/>
</dbReference>
<dbReference type="InterPro" id="IPR012902">
    <property type="entry name" value="N_methyl_site"/>
</dbReference>
<evidence type="ECO:0000313" key="3">
    <source>
        <dbReference type="Proteomes" id="UP000604898"/>
    </source>
</evidence>
<reference evidence="2 3" key="1">
    <citation type="submission" date="2021-01" db="EMBL/GenBank/DDBJ databases">
        <title>Genome sequence of Shewanella schlegeliana JCM 11561.</title>
        <authorList>
            <person name="Zhang H."/>
            <person name="Li C."/>
        </authorList>
    </citation>
    <scope>NUCLEOTIDE SEQUENCE [LARGE SCALE GENOMIC DNA]</scope>
    <source>
        <strain evidence="2 3">JCM 11561</strain>
    </source>
</reference>
<dbReference type="NCBIfam" id="TIGR02532">
    <property type="entry name" value="IV_pilin_GFxxxE"/>
    <property type="match status" value="1"/>
</dbReference>
<evidence type="ECO:0000256" key="1">
    <source>
        <dbReference type="SAM" id="Phobius"/>
    </source>
</evidence>
<sequence>MNLMLKNGFTLIELVVVIIVLAILSVIAVPRFIELQSDARISSLKGLQAEMHSVMSVLYPKSVLQGLQNKPPQDNDDVTDDENVIIIDGQKIHLAYGYPAADSKKAWSMLIMATFTDSVFNADEPADWYFHNNGGDNFIRFMTQTKKFSGDNCYLKYTQATSPTTPPVFEIVDSGC</sequence>
<protein>
    <submittedName>
        <fullName evidence="2">Type II secretion system protein</fullName>
    </submittedName>
</protein>
<dbReference type="Gene3D" id="3.30.700.10">
    <property type="entry name" value="Glycoprotein, Type 4 Pilin"/>
    <property type="match status" value="1"/>
</dbReference>
<gene>
    <name evidence="2" type="ORF">JMA39_19860</name>
</gene>
<keyword evidence="1" id="KW-0812">Transmembrane</keyword>
<comment type="caution">
    <text evidence="2">The sequence shown here is derived from an EMBL/GenBank/DDBJ whole genome shotgun (WGS) entry which is preliminary data.</text>
</comment>
<dbReference type="RefSeq" id="WP_202723636.1">
    <property type="nucleotide sequence ID" value="NZ_BPEX01000025.1"/>
</dbReference>
<dbReference type="Pfam" id="PF07963">
    <property type="entry name" value="N_methyl"/>
    <property type="match status" value="1"/>
</dbReference>
<dbReference type="InterPro" id="IPR045584">
    <property type="entry name" value="Pilin-like"/>
</dbReference>
<name>A0ABS1T458_9GAMM</name>
<feature type="transmembrane region" description="Helical" evidence="1">
    <location>
        <begin position="12"/>
        <end position="33"/>
    </location>
</feature>